<evidence type="ECO:0000313" key="3">
    <source>
        <dbReference type="EMBL" id="PHQ28317.1"/>
    </source>
</evidence>
<keyword evidence="4" id="KW-1185">Reference proteome</keyword>
<dbReference type="AlphaFoldDB" id="A0A2G1VNG9"/>
<keyword evidence="1" id="KW-0597">Phosphoprotein</keyword>
<gene>
    <name evidence="3" type="ORF">CJ305_15330</name>
</gene>
<dbReference type="PROSITE" id="PS50110">
    <property type="entry name" value="RESPONSE_REGULATORY"/>
    <property type="match status" value="1"/>
</dbReference>
<evidence type="ECO:0000259" key="2">
    <source>
        <dbReference type="PROSITE" id="PS50110"/>
    </source>
</evidence>
<dbReference type="PANTHER" id="PTHR44520:SF2">
    <property type="entry name" value="RESPONSE REGULATOR RCP1"/>
    <property type="match status" value="1"/>
</dbReference>
<dbReference type="EMBL" id="NQXA01000015">
    <property type="protein sequence ID" value="PHQ28317.1"/>
    <property type="molecule type" value="Genomic_DNA"/>
</dbReference>
<dbReference type="InterPro" id="IPR001789">
    <property type="entry name" value="Sig_transdc_resp-reg_receiver"/>
</dbReference>
<protein>
    <submittedName>
        <fullName evidence="3">Response regulator</fullName>
    </submittedName>
</protein>
<name>A0A2G1VNG9_9FLAO</name>
<dbReference type="InterPro" id="IPR052893">
    <property type="entry name" value="TCS_response_regulator"/>
</dbReference>
<proteinExistence type="predicted"/>
<evidence type="ECO:0000256" key="1">
    <source>
        <dbReference type="PROSITE-ProRule" id="PRU00169"/>
    </source>
</evidence>
<comment type="caution">
    <text evidence="3">The sequence shown here is derived from an EMBL/GenBank/DDBJ whole genome shotgun (WGS) entry which is preliminary data.</text>
</comment>
<evidence type="ECO:0000313" key="4">
    <source>
        <dbReference type="Proteomes" id="UP000229433"/>
    </source>
</evidence>
<feature type="modified residue" description="4-aspartylphosphate" evidence="1">
    <location>
        <position position="63"/>
    </location>
</feature>
<dbReference type="OrthoDB" id="673128at2"/>
<dbReference type="SMART" id="SM00448">
    <property type="entry name" value="REC"/>
    <property type="match status" value="1"/>
</dbReference>
<dbReference type="Gene3D" id="3.40.50.2300">
    <property type="match status" value="1"/>
</dbReference>
<dbReference type="GO" id="GO:0000160">
    <property type="term" value="P:phosphorelay signal transduction system"/>
    <property type="evidence" value="ECO:0007669"/>
    <property type="project" value="InterPro"/>
</dbReference>
<dbReference type="Proteomes" id="UP000229433">
    <property type="component" value="Unassembled WGS sequence"/>
</dbReference>
<dbReference type="RefSeq" id="WP_099647180.1">
    <property type="nucleotide sequence ID" value="NZ_KZ319297.1"/>
</dbReference>
<dbReference type="InterPro" id="IPR011006">
    <property type="entry name" value="CheY-like_superfamily"/>
</dbReference>
<dbReference type="Pfam" id="PF00072">
    <property type="entry name" value="Response_reg"/>
    <property type="match status" value="1"/>
</dbReference>
<feature type="domain" description="Response regulatory" evidence="2">
    <location>
        <begin position="6"/>
        <end position="131"/>
    </location>
</feature>
<organism evidence="3 4">
    <name type="scientific">Leeuwenhoekiella nanhaiensis</name>
    <dbReference type="NCBI Taxonomy" id="1655491"/>
    <lineage>
        <taxon>Bacteria</taxon>
        <taxon>Pseudomonadati</taxon>
        <taxon>Bacteroidota</taxon>
        <taxon>Flavobacteriia</taxon>
        <taxon>Flavobacteriales</taxon>
        <taxon>Flavobacteriaceae</taxon>
        <taxon>Leeuwenhoekiella</taxon>
    </lineage>
</organism>
<sequence length="133" mass="15245">MKKIKLACLVDDDPIVVFGLKKMMKLVKFCENFLVYSNGQEALDALIAIFKNGEQIPDLILLDLNMPVMDGWEFLEAFTKYNPPKKITIYILTSSIDPRDQERALRFNSVSNYVVKPVTLEQLEAIRDSITED</sequence>
<accession>A0A2G1VNG9</accession>
<dbReference type="PANTHER" id="PTHR44520">
    <property type="entry name" value="RESPONSE REGULATOR RCP1-RELATED"/>
    <property type="match status" value="1"/>
</dbReference>
<reference evidence="3 4" key="1">
    <citation type="submission" date="2017-08" db="EMBL/GenBank/DDBJ databases">
        <title>The whole genome shortgun sequences of strain Leeuwenhoekiella nanhaiensis G18 from the South China Sea.</title>
        <authorList>
            <person name="Liu Q."/>
        </authorList>
    </citation>
    <scope>NUCLEOTIDE SEQUENCE [LARGE SCALE GENOMIC DNA]</scope>
    <source>
        <strain evidence="3 4">G18</strain>
    </source>
</reference>
<dbReference type="SUPFAM" id="SSF52172">
    <property type="entry name" value="CheY-like"/>
    <property type="match status" value="1"/>
</dbReference>